<organism evidence="4 5">
    <name type="scientific">Rhodocytophaga aerolata</name>
    <dbReference type="NCBI Taxonomy" id="455078"/>
    <lineage>
        <taxon>Bacteria</taxon>
        <taxon>Pseudomonadati</taxon>
        <taxon>Bacteroidota</taxon>
        <taxon>Cytophagia</taxon>
        <taxon>Cytophagales</taxon>
        <taxon>Rhodocytophagaceae</taxon>
        <taxon>Rhodocytophaga</taxon>
    </lineage>
</organism>
<feature type="domain" description="DUF4174" evidence="3">
    <location>
        <begin position="34"/>
        <end position="140"/>
    </location>
</feature>
<proteinExistence type="predicted"/>
<evidence type="ECO:0000259" key="3">
    <source>
        <dbReference type="Pfam" id="PF13778"/>
    </source>
</evidence>
<feature type="chain" id="PRO_5046784080" evidence="2">
    <location>
        <begin position="22"/>
        <end position="149"/>
    </location>
</feature>
<evidence type="ECO:0000256" key="1">
    <source>
        <dbReference type="ARBA" id="ARBA00022729"/>
    </source>
</evidence>
<evidence type="ECO:0000313" key="5">
    <source>
        <dbReference type="Proteomes" id="UP001168528"/>
    </source>
</evidence>
<dbReference type="Pfam" id="PF13778">
    <property type="entry name" value="DUF4174"/>
    <property type="match status" value="1"/>
</dbReference>
<protein>
    <submittedName>
        <fullName evidence="4">DUF4174 domain-containing protein</fullName>
    </submittedName>
</protein>
<gene>
    <name evidence="4" type="ORF">Q0590_30735</name>
</gene>
<dbReference type="EMBL" id="JAUKPO010000034">
    <property type="protein sequence ID" value="MDO1450690.1"/>
    <property type="molecule type" value="Genomic_DNA"/>
</dbReference>
<dbReference type="Proteomes" id="UP001168528">
    <property type="component" value="Unassembled WGS sequence"/>
</dbReference>
<accession>A0ABT8RF47</accession>
<keyword evidence="1 2" id="KW-0732">Signal</keyword>
<feature type="signal peptide" evidence="2">
    <location>
        <begin position="1"/>
        <end position="21"/>
    </location>
</feature>
<sequence length="149" mass="17274">MKVLRYICLMLIFILTGAACASLNTNKVLLPDDLIYRNRLLLIFTPRQGLPIYQREEEKLVNNVEGLASRDIQVYRLFPRKGLNPENRKLNSAQVFSLRNKYEVGEDQFLNIVVDKDGEAKLRKEGYLSPQSLFQFIDSLYVNDSIFVK</sequence>
<dbReference type="RefSeq" id="WP_302041491.1">
    <property type="nucleotide sequence ID" value="NZ_JAUKPO010000034.1"/>
</dbReference>
<dbReference type="InterPro" id="IPR025232">
    <property type="entry name" value="DUF4174"/>
</dbReference>
<evidence type="ECO:0000256" key="2">
    <source>
        <dbReference type="SAM" id="SignalP"/>
    </source>
</evidence>
<evidence type="ECO:0000313" key="4">
    <source>
        <dbReference type="EMBL" id="MDO1450690.1"/>
    </source>
</evidence>
<keyword evidence="5" id="KW-1185">Reference proteome</keyword>
<reference evidence="4" key="1">
    <citation type="submission" date="2023-07" db="EMBL/GenBank/DDBJ databases">
        <title>The genome sequence of Rhodocytophaga aerolata KACC 12507.</title>
        <authorList>
            <person name="Zhang X."/>
        </authorList>
    </citation>
    <scope>NUCLEOTIDE SEQUENCE</scope>
    <source>
        <strain evidence="4">KACC 12507</strain>
    </source>
</reference>
<name>A0ABT8RF47_9BACT</name>
<comment type="caution">
    <text evidence="4">The sequence shown here is derived from an EMBL/GenBank/DDBJ whole genome shotgun (WGS) entry which is preliminary data.</text>
</comment>
<dbReference type="PROSITE" id="PS51257">
    <property type="entry name" value="PROKAR_LIPOPROTEIN"/>
    <property type="match status" value="1"/>
</dbReference>